<dbReference type="AlphaFoldDB" id="A0A914WTH3"/>
<proteinExistence type="predicted"/>
<reference evidence="5" key="1">
    <citation type="submission" date="2022-11" db="UniProtKB">
        <authorList>
            <consortium name="WormBaseParasite"/>
        </authorList>
    </citation>
    <scope>IDENTIFICATION</scope>
</reference>
<evidence type="ECO:0000313" key="5">
    <source>
        <dbReference type="WBParaSite" id="PSAMB.scaffold5197size12350.g26058.t1"/>
    </source>
</evidence>
<keyword evidence="4" id="KW-1185">Reference proteome</keyword>
<feature type="region of interest" description="Disordered" evidence="2">
    <location>
        <begin position="279"/>
        <end position="308"/>
    </location>
</feature>
<name>A0A914WTH3_9BILA</name>
<organism evidence="4 5">
    <name type="scientific">Plectus sambesii</name>
    <dbReference type="NCBI Taxonomy" id="2011161"/>
    <lineage>
        <taxon>Eukaryota</taxon>
        <taxon>Metazoa</taxon>
        <taxon>Ecdysozoa</taxon>
        <taxon>Nematoda</taxon>
        <taxon>Chromadorea</taxon>
        <taxon>Plectida</taxon>
        <taxon>Plectina</taxon>
        <taxon>Plectoidea</taxon>
        <taxon>Plectidae</taxon>
        <taxon>Plectus</taxon>
    </lineage>
</organism>
<feature type="region of interest" description="Disordered" evidence="2">
    <location>
        <begin position="313"/>
        <end position="332"/>
    </location>
</feature>
<feature type="chain" id="PRO_5036872523" evidence="3">
    <location>
        <begin position="19"/>
        <end position="516"/>
    </location>
</feature>
<feature type="coiled-coil region" evidence="1">
    <location>
        <begin position="481"/>
        <end position="508"/>
    </location>
</feature>
<evidence type="ECO:0000256" key="3">
    <source>
        <dbReference type="SAM" id="SignalP"/>
    </source>
</evidence>
<dbReference type="WBParaSite" id="PSAMB.scaffold5197size12350.g26058.t1">
    <property type="protein sequence ID" value="PSAMB.scaffold5197size12350.g26058.t1"/>
    <property type="gene ID" value="PSAMB.scaffold5197size12350.g26058"/>
</dbReference>
<accession>A0A914WTH3</accession>
<keyword evidence="3" id="KW-0732">Signal</keyword>
<feature type="region of interest" description="Disordered" evidence="2">
    <location>
        <begin position="344"/>
        <end position="391"/>
    </location>
</feature>
<dbReference type="Proteomes" id="UP000887566">
    <property type="component" value="Unplaced"/>
</dbReference>
<keyword evidence="1" id="KW-0175">Coiled coil</keyword>
<feature type="compositionally biased region" description="Polar residues" evidence="2">
    <location>
        <begin position="356"/>
        <end position="374"/>
    </location>
</feature>
<evidence type="ECO:0000256" key="1">
    <source>
        <dbReference type="SAM" id="Coils"/>
    </source>
</evidence>
<evidence type="ECO:0000313" key="4">
    <source>
        <dbReference type="Proteomes" id="UP000887566"/>
    </source>
</evidence>
<evidence type="ECO:0000256" key="2">
    <source>
        <dbReference type="SAM" id="MobiDB-lite"/>
    </source>
</evidence>
<feature type="signal peptide" evidence="3">
    <location>
        <begin position="1"/>
        <end position="18"/>
    </location>
</feature>
<protein>
    <submittedName>
        <fullName evidence="5">Chondroitin proteoglycan 4 domain-containing protein</fullName>
    </submittedName>
</protein>
<sequence length="516" mass="55652">MNALLKLLLLLLAAFVVAAETDAISWRYKHAMSVLMDIDMKMIVRQKRQSLNSIDAASVISEPSSRVANEAVLDTARSCAKKCEILLSKSIMNETKSNAIESPFSILKKGFDVSTLDIVCQKFNESETCFADCDQPSSSLGVYQLICGERKQEFIDHLPCYQTKSSESKEDFERTCGGPGVVFSALFSNPAATTAQDIGRVLETMRPMCSFLKCAVDYTANALNKRCKDDPTAGAFFREIGVAGARTALGALEDFDAAQKTHLLPQECSEIINNSEGAAAKARQLSSRKWPGQESQQRAPSIVAGHRFKSNKQAAAPLVQSESKAAGEAANDQQTLASAFLDTSTTGSEMNGEPVDTTSTTKSADLGEATTQSAPAVPEKKATDGEENETGESLVNKIKALLGQAKEQPAAAKAEESIAKVDVLKEEVVAKTVNGEVTKEVVSETKETVAIQSGPNAASSEAVDSEPSVEELQKTVLRKQLNVLARTEAQLELEMKKLQLEIDLLQKKATETPRDK</sequence>